<evidence type="ECO:0000256" key="1">
    <source>
        <dbReference type="SAM" id="Phobius"/>
    </source>
</evidence>
<keyword evidence="1" id="KW-0812">Transmembrane</keyword>
<reference evidence="2 3" key="1">
    <citation type="submission" date="2015-06" db="EMBL/GenBank/DDBJ databases">
        <title>New insights into the roles of widespread benthic archaea in carbon and nitrogen cycling.</title>
        <authorList>
            <person name="Lazar C.S."/>
            <person name="Baker B.J."/>
            <person name="Seitz K.W."/>
            <person name="Hyde A.S."/>
            <person name="Dick G.J."/>
            <person name="Hinrichs K.-U."/>
            <person name="Teske A.P."/>
        </authorList>
    </citation>
    <scope>NUCLEOTIDE SEQUENCE [LARGE SCALE GENOMIC DNA]</scope>
    <source>
        <strain evidence="2">SG8-32-1</strain>
    </source>
</reference>
<dbReference type="EMBL" id="LFWU01000001">
    <property type="protein sequence ID" value="KON34665.1"/>
    <property type="molecule type" value="Genomic_DNA"/>
</dbReference>
<protein>
    <submittedName>
        <fullName evidence="2">Uncharacterized protein</fullName>
    </submittedName>
</protein>
<accession>A0A0M0C1U5</accession>
<comment type="caution">
    <text evidence="2">The sequence shown here is derived from an EMBL/GenBank/DDBJ whole genome shotgun (WGS) entry which is preliminary data.</text>
</comment>
<dbReference type="AlphaFoldDB" id="A0A0M0C1U5"/>
<evidence type="ECO:0000313" key="2">
    <source>
        <dbReference type="EMBL" id="KON34665.1"/>
    </source>
</evidence>
<gene>
    <name evidence="2" type="ORF">AC477_00015</name>
</gene>
<dbReference type="Proteomes" id="UP000037237">
    <property type="component" value="Unassembled WGS sequence"/>
</dbReference>
<name>A0A0M0C1U5_9ARCH</name>
<organism evidence="2 3">
    <name type="scientific">miscellaneous Crenarchaeota group-1 archaeon SG8-32-1</name>
    <dbReference type="NCBI Taxonomy" id="1685124"/>
    <lineage>
        <taxon>Archaea</taxon>
        <taxon>Candidatus Bathyarchaeota</taxon>
        <taxon>MCG-1</taxon>
    </lineage>
</organism>
<feature type="transmembrane region" description="Helical" evidence="1">
    <location>
        <begin position="12"/>
        <end position="31"/>
    </location>
</feature>
<proteinExistence type="predicted"/>
<keyword evidence="1" id="KW-0472">Membrane</keyword>
<evidence type="ECO:0000313" key="3">
    <source>
        <dbReference type="Proteomes" id="UP000037237"/>
    </source>
</evidence>
<sequence length="98" mass="10749">MKSEKGQVEVATGVFILLLLFLLIVLAAYLLKPDINIQPISMPQPDLLATRARLKDVQATARSGSWDGGALNDIDFYIGERAQETIAAIDRKIITPEP</sequence>
<keyword evidence="1" id="KW-1133">Transmembrane helix</keyword>